<keyword evidence="2" id="KW-1133">Transmembrane helix</keyword>
<sequence>MDQALVKDVDEQPQSSWHRKPDGPHRLANMRAQPQIDSVLTDDDDHVRDVDEEDSPSLHSAWLRKPRPERLPSNSEPDLELGEQEAEKRRKICGVSRPTFIVILFFVVVVVAAAIAGGVAGSQAWKGSASTSQSAAS</sequence>
<feature type="compositionally biased region" description="Acidic residues" evidence="1">
    <location>
        <begin position="40"/>
        <end position="55"/>
    </location>
</feature>
<evidence type="ECO:0000313" key="4">
    <source>
        <dbReference type="Proteomes" id="UP001583177"/>
    </source>
</evidence>
<dbReference type="Proteomes" id="UP001583177">
    <property type="component" value="Unassembled WGS sequence"/>
</dbReference>
<protein>
    <submittedName>
        <fullName evidence="3">Uncharacterized protein</fullName>
    </submittedName>
</protein>
<reference evidence="3 4" key="1">
    <citation type="journal article" date="2024" name="IMA Fungus">
        <title>IMA Genome - F19 : A genome assembly and annotation guide to empower mycologists, including annotated draft genome sequences of Ceratocystis pirilliformis, Diaporthe australafricana, Fusarium ophioides, Paecilomyces lecythidis, and Sporothrix stenoceras.</title>
        <authorList>
            <person name="Aylward J."/>
            <person name="Wilson A.M."/>
            <person name="Visagie C.M."/>
            <person name="Spraker J."/>
            <person name="Barnes I."/>
            <person name="Buitendag C."/>
            <person name="Ceriani C."/>
            <person name="Del Mar Angel L."/>
            <person name="du Plessis D."/>
            <person name="Fuchs T."/>
            <person name="Gasser K."/>
            <person name="Kramer D."/>
            <person name="Li W."/>
            <person name="Munsamy K."/>
            <person name="Piso A."/>
            <person name="Price J.L."/>
            <person name="Sonnekus B."/>
            <person name="Thomas C."/>
            <person name="van der Nest A."/>
            <person name="van Dijk A."/>
            <person name="van Heerden A."/>
            <person name="van Vuuren N."/>
            <person name="Yilmaz N."/>
            <person name="Duong T.A."/>
            <person name="van der Merwe N.A."/>
            <person name="Wingfield M.J."/>
            <person name="Wingfield B.D."/>
        </authorList>
    </citation>
    <scope>NUCLEOTIDE SEQUENCE [LARGE SCALE GENOMIC DNA]</scope>
    <source>
        <strain evidence="3 4">CMW 18300</strain>
    </source>
</reference>
<gene>
    <name evidence="3" type="ORF">Daus18300_012771</name>
</gene>
<feature type="compositionally biased region" description="Basic and acidic residues" evidence="1">
    <location>
        <begin position="1"/>
        <end position="10"/>
    </location>
</feature>
<evidence type="ECO:0000256" key="1">
    <source>
        <dbReference type="SAM" id="MobiDB-lite"/>
    </source>
</evidence>
<organism evidence="3 4">
    <name type="scientific">Diaporthe australafricana</name>
    <dbReference type="NCBI Taxonomy" id="127596"/>
    <lineage>
        <taxon>Eukaryota</taxon>
        <taxon>Fungi</taxon>
        <taxon>Dikarya</taxon>
        <taxon>Ascomycota</taxon>
        <taxon>Pezizomycotina</taxon>
        <taxon>Sordariomycetes</taxon>
        <taxon>Sordariomycetidae</taxon>
        <taxon>Diaporthales</taxon>
        <taxon>Diaporthaceae</taxon>
        <taxon>Diaporthe</taxon>
    </lineage>
</organism>
<feature type="region of interest" description="Disordered" evidence="1">
    <location>
        <begin position="1"/>
        <end position="88"/>
    </location>
</feature>
<dbReference type="EMBL" id="JAWRVE010000181">
    <property type="protein sequence ID" value="KAL1850763.1"/>
    <property type="molecule type" value="Genomic_DNA"/>
</dbReference>
<accession>A0ABR3W1M6</accession>
<evidence type="ECO:0000313" key="3">
    <source>
        <dbReference type="EMBL" id="KAL1850763.1"/>
    </source>
</evidence>
<evidence type="ECO:0000256" key="2">
    <source>
        <dbReference type="SAM" id="Phobius"/>
    </source>
</evidence>
<keyword evidence="4" id="KW-1185">Reference proteome</keyword>
<feature type="transmembrane region" description="Helical" evidence="2">
    <location>
        <begin position="99"/>
        <end position="120"/>
    </location>
</feature>
<proteinExistence type="predicted"/>
<keyword evidence="2" id="KW-0812">Transmembrane</keyword>
<comment type="caution">
    <text evidence="3">The sequence shown here is derived from an EMBL/GenBank/DDBJ whole genome shotgun (WGS) entry which is preliminary data.</text>
</comment>
<keyword evidence="2" id="KW-0472">Membrane</keyword>
<name>A0ABR3W1M6_9PEZI</name>